<gene>
    <name evidence="1" type="ORF">EVB89_029</name>
</gene>
<sequence>MGEHKTNPVWKPHERVSKEYAESYQWWSEFLEIRLKAIDAMLQLGKSEEEITRTLSFSDRLHVNRLIVANKLEDKDA</sequence>
<keyword evidence="2" id="KW-1185">Reference proteome</keyword>
<protein>
    <submittedName>
        <fullName evidence="1">Uncharacterized protein</fullName>
    </submittedName>
</protein>
<dbReference type="Proteomes" id="UP000617684">
    <property type="component" value="Segment"/>
</dbReference>
<name>A0A7S5R3L7_9CAUD</name>
<accession>A0A7S5R3L7</accession>
<evidence type="ECO:0000313" key="2">
    <source>
        <dbReference type="Proteomes" id="UP000617684"/>
    </source>
</evidence>
<evidence type="ECO:0000313" key="1">
    <source>
        <dbReference type="EMBL" id="QIG70492.1"/>
    </source>
</evidence>
<proteinExistence type="predicted"/>
<organism evidence="1 2">
    <name type="scientific">Rhizobium phage RHph_N38</name>
    <dbReference type="NCBI Taxonomy" id="2509750"/>
    <lineage>
        <taxon>Viruses</taxon>
        <taxon>Duplodnaviria</taxon>
        <taxon>Heunggongvirae</taxon>
        <taxon>Uroviricota</taxon>
        <taxon>Caudoviricetes</taxon>
        <taxon>Schitoviridae</taxon>
        <taxon>Demetervirinae</taxon>
        <taxon>Cyamitesvirus</taxon>
        <taxon>Cyamitesvirus N38</taxon>
    </lineage>
</organism>
<dbReference type="EMBL" id="MN988517">
    <property type="protein sequence ID" value="QIG70492.1"/>
    <property type="molecule type" value="Genomic_DNA"/>
</dbReference>
<reference evidence="1" key="1">
    <citation type="submission" date="2020-01" db="EMBL/GenBank/DDBJ databases">
        <title>Patterns of diversity and host range of bacteriophage communities associated with bean-nodulatin bacteria.</title>
        <authorList>
            <person name="Vann Cauwenberghe J."/>
            <person name="Santamaria R.I."/>
            <person name="Bustos P."/>
            <person name="Juarez S."/>
            <person name="Gonzalez V."/>
        </authorList>
    </citation>
    <scope>NUCLEOTIDE SEQUENCE</scope>
</reference>